<dbReference type="HOGENOM" id="CLU_114342_1_1_11"/>
<feature type="transmembrane region" description="Helical" evidence="10">
    <location>
        <begin position="82"/>
        <end position="105"/>
    </location>
</feature>
<dbReference type="Proteomes" id="UP000013015">
    <property type="component" value="Unassembled WGS sequence"/>
</dbReference>
<sequence>MKTREKSLSEWVFVAIGGAAGALARAGLDALAELFPYSGVLASFMLLPWSTLLANLGGAFFLGALSAFLTRKMELTPQLLRLRLLAATGLAGAFTTYGSLIAASGMAMIRTPNVTTILSAAAASLLLLLLGVISAAGGWGLVKKLARVAETQRIGTMKRKAPSKDAEVCETGGLE</sequence>
<comment type="similarity">
    <text evidence="7 10">Belongs to the fluoride channel Fluc/FEX (TC 1.A.43) family.</text>
</comment>
<dbReference type="GO" id="GO:0034220">
    <property type="term" value="P:monoatomic ion transmembrane transport"/>
    <property type="evidence" value="ECO:0007669"/>
    <property type="project" value="UniProtKB-KW"/>
</dbReference>
<feature type="transmembrane region" description="Helical" evidence="10">
    <location>
        <begin position="52"/>
        <end position="70"/>
    </location>
</feature>
<gene>
    <name evidence="11" type="ORF">HMPREF9004_1045</name>
</gene>
<evidence type="ECO:0000256" key="3">
    <source>
        <dbReference type="ARBA" id="ARBA00022692"/>
    </source>
</evidence>
<comment type="caution">
    <text evidence="11">The sequence shown here is derived from an EMBL/GenBank/DDBJ whole genome shotgun (WGS) entry which is preliminary data.</text>
</comment>
<keyword evidence="6" id="KW-0813">Transport</keyword>
<protein>
    <recommendedName>
        <fullName evidence="10">Fluoride-specific ion channel</fullName>
    </recommendedName>
</protein>
<reference evidence="11 12" key="1">
    <citation type="submission" date="2013-03" db="EMBL/GenBank/DDBJ databases">
        <title>Reference genome for the Human Microbiome Project.</title>
        <authorList>
            <person name="Aqrawi P."/>
            <person name="Ayvaz T."/>
            <person name="Bess C."/>
            <person name="Blankenburg K."/>
            <person name="Coyle M."/>
            <person name="Deng J."/>
            <person name="Forbes L."/>
            <person name="Fowler G."/>
            <person name="Francisco L."/>
            <person name="Fu Q."/>
            <person name="Gibbs R."/>
            <person name="Gross S."/>
            <person name="Gubbala S."/>
            <person name="Hale W."/>
            <person name="Hemphill L."/>
            <person name="Highlander S."/>
            <person name="Hirani K."/>
            <person name="Jackson L."/>
            <person name="Jakkamsetti A."/>
            <person name="Javaid M."/>
            <person name="Jayaseelan J.C."/>
            <person name="Jiang H."/>
            <person name="Joshi V."/>
            <person name="Korchina V."/>
            <person name="Kovar C."/>
            <person name="Lara F."/>
            <person name="Lee S."/>
            <person name="Liu Y."/>
            <person name="Mata R."/>
            <person name="Mathew T."/>
            <person name="Munidasa M."/>
            <person name="Muzny D."/>
            <person name="Nazareth L."/>
            <person name="Ngo R."/>
            <person name="Nguyen L."/>
            <person name="Nguyen N."/>
            <person name="Okwuonu G."/>
            <person name="Ongeri F."/>
            <person name="Palculict T."/>
            <person name="Patil S."/>
            <person name="Petrosino J."/>
            <person name="Pham C."/>
            <person name="Pham P."/>
            <person name="Pu L.-L."/>
            <person name="Qin X."/>
            <person name="Qu J."/>
            <person name="Reid J."/>
            <person name="Ross M."/>
            <person name="Ruth R."/>
            <person name="Saada N."/>
            <person name="San Lucas F."/>
            <person name="Santibanez J."/>
            <person name="Shang Y."/>
            <person name="Simmons D."/>
            <person name="Song X.-Z."/>
            <person name="Tang L.-Y."/>
            <person name="Thornton R."/>
            <person name="Warren J."/>
            <person name="Weissenberger G."/>
            <person name="Wilczek-Boney K."/>
            <person name="Worley K."/>
            <person name="Youmans B."/>
            <person name="Zhang J."/>
            <person name="Zhang L."/>
            <person name="Zhao Z."/>
            <person name="Zhou C."/>
            <person name="Zhu D."/>
            <person name="Zhu Y."/>
        </authorList>
    </citation>
    <scope>NUCLEOTIDE SEQUENCE [LARGE SCALE GENOMIC DNA]</scope>
    <source>
        <strain evidence="11 12">F0333</strain>
    </source>
</reference>
<dbReference type="InterPro" id="IPR003691">
    <property type="entry name" value="FluC"/>
</dbReference>
<accession>N6WDB7</accession>
<evidence type="ECO:0000256" key="4">
    <source>
        <dbReference type="ARBA" id="ARBA00022989"/>
    </source>
</evidence>
<organism evidence="11 12">
    <name type="scientific">Schaalia cardiffensis F0333</name>
    <dbReference type="NCBI Taxonomy" id="888050"/>
    <lineage>
        <taxon>Bacteria</taxon>
        <taxon>Bacillati</taxon>
        <taxon>Actinomycetota</taxon>
        <taxon>Actinomycetes</taxon>
        <taxon>Actinomycetales</taxon>
        <taxon>Actinomycetaceae</taxon>
        <taxon>Schaalia</taxon>
    </lineage>
</organism>
<evidence type="ECO:0000256" key="2">
    <source>
        <dbReference type="ARBA" id="ARBA00022475"/>
    </source>
</evidence>
<keyword evidence="6" id="KW-0407">Ion channel</keyword>
<evidence type="ECO:0000256" key="8">
    <source>
        <dbReference type="ARBA" id="ARBA00035585"/>
    </source>
</evidence>
<keyword evidence="4 10" id="KW-1133">Transmembrane helix</keyword>
<evidence type="ECO:0000256" key="7">
    <source>
        <dbReference type="ARBA" id="ARBA00035120"/>
    </source>
</evidence>
<evidence type="ECO:0000256" key="1">
    <source>
        <dbReference type="ARBA" id="ARBA00004651"/>
    </source>
</evidence>
<evidence type="ECO:0000256" key="5">
    <source>
        <dbReference type="ARBA" id="ARBA00023136"/>
    </source>
</evidence>
<keyword evidence="2 10" id="KW-1003">Cell membrane</keyword>
<dbReference type="GO" id="GO:0005886">
    <property type="term" value="C:plasma membrane"/>
    <property type="evidence" value="ECO:0007669"/>
    <property type="project" value="UniProtKB-SubCell"/>
</dbReference>
<dbReference type="PATRIC" id="fig|888050.3.peg.991"/>
<evidence type="ECO:0000256" key="6">
    <source>
        <dbReference type="ARBA" id="ARBA00023303"/>
    </source>
</evidence>
<evidence type="ECO:0000313" key="11">
    <source>
        <dbReference type="EMBL" id="ENO18184.1"/>
    </source>
</evidence>
<dbReference type="STRING" id="888050.HMPREF9004_1045"/>
<keyword evidence="5 10" id="KW-0472">Membrane</keyword>
<feature type="transmembrane region" description="Helical" evidence="10">
    <location>
        <begin position="12"/>
        <end position="32"/>
    </location>
</feature>
<dbReference type="AlphaFoldDB" id="N6WDB7"/>
<keyword evidence="3 10" id="KW-0812">Transmembrane</keyword>
<dbReference type="Pfam" id="PF02537">
    <property type="entry name" value="CRCB"/>
    <property type="match status" value="1"/>
</dbReference>
<proteinExistence type="inferred from homology"/>
<feature type="transmembrane region" description="Helical" evidence="10">
    <location>
        <begin position="117"/>
        <end position="142"/>
    </location>
</feature>
<evidence type="ECO:0000256" key="9">
    <source>
        <dbReference type="ARBA" id="ARBA00049940"/>
    </source>
</evidence>
<comment type="function">
    <text evidence="9">Fluoride-specific ion channel. Important for reducing fluoride concentration in the cell, thus reducing its toxicity.</text>
</comment>
<comment type="subcellular location">
    <subcellularLocation>
        <location evidence="1">Cell membrane</location>
        <topology evidence="1">Multi-pass membrane protein</topology>
    </subcellularLocation>
</comment>
<evidence type="ECO:0000313" key="12">
    <source>
        <dbReference type="Proteomes" id="UP000013015"/>
    </source>
</evidence>
<keyword evidence="12" id="KW-1185">Reference proteome</keyword>
<keyword evidence="6" id="KW-0406">Ion transport</keyword>
<evidence type="ECO:0000256" key="10">
    <source>
        <dbReference type="RuleBase" id="RU004340"/>
    </source>
</evidence>
<name>N6WDB7_9ACTO</name>
<comment type="catalytic activity">
    <reaction evidence="8">
        <text>fluoride(in) = fluoride(out)</text>
        <dbReference type="Rhea" id="RHEA:76159"/>
        <dbReference type="ChEBI" id="CHEBI:17051"/>
    </reaction>
    <physiologicalReaction direction="left-to-right" evidence="8">
        <dbReference type="Rhea" id="RHEA:76160"/>
    </physiologicalReaction>
</comment>
<dbReference type="EMBL" id="AQHZ01000016">
    <property type="protein sequence ID" value="ENO18184.1"/>
    <property type="molecule type" value="Genomic_DNA"/>
</dbReference>